<dbReference type="SUPFAM" id="SSF52833">
    <property type="entry name" value="Thioredoxin-like"/>
    <property type="match status" value="1"/>
</dbReference>
<feature type="domain" description="Thioredoxin" evidence="6">
    <location>
        <begin position="11"/>
        <end position="148"/>
    </location>
</feature>
<name>A0A1I0YX11_9CELL</name>
<accession>A0A1I0YX11</accession>
<keyword evidence="3" id="KW-0735">Signal-anchor</keyword>
<keyword evidence="5" id="KW-0676">Redox-active center</keyword>
<dbReference type="InterPro" id="IPR013766">
    <property type="entry name" value="Thioredoxin_domain"/>
</dbReference>
<dbReference type="EMBL" id="FOKA01000009">
    <property type="protein sequence ID" value="SFB17821.1"/>
    <property type="molecule type" value="Genomic_DNA"/>
</dbReference>
<dbReference type="InterPro" id="IPR050553">
    <property type="entry name" value="Thioredoxin_ResA/DsbE_sf"/>
</dbReference>
<dbReference type="Gene3D" id="3.40.30.10">
    <property type="entry name" value="Glutaredoxin"/>
    <property type="match status" value="1"/>
</dbReference>
<keyword evidence="4" id="KW-1015">Disulfide bond</keyword>
<dbReference type="GO" id="GO:0030313">
    <property type="term" value="C:cell envelope"/>
    <property type="evidence" value="ECO:0007669"/>
    <property type="project" value="UniProtKB-SubCell"/>
</dbReference>
<dbReference type="GO" id="GO:0016491">
    <property type="term" value="F:oxidoreductase activity"/>
    <property type="evidence" value="ECO:0007669"/>
    <property type="project" value="InterPro"/>
</dbReference>
<organism evidence="7 8">
    <name type="scientific">Cellulomonas marina</name>
    <dbReference type="NCBI Taxonomy" id="988821"/>
    <lineage>
        <taxon>Bacteria</taxon>
        <taxon>Bacillati</taxon>
        <taxon>Actinomycetota</taxon>
        <taxon>Actinomycetes</taxon>
        <taxon>Micrococcales</taxon>
        <taxon>Cellulomonadaceae</taxon>
        <taxon>Cellulomonas</taxon>
    </lineage>
</organism>
<keyword evidence="8" id="KW-1185">Reference proteome</keyword>
<evidence type="ECO:0000313" key="8">
    <source>
        <dbReference type="Proteomes" id="UP000199012"/>
    </source>
</evidence>
<gene>
    <name evidence="7" type="ORF">SAMN05421867_10918</name>
</gene>
<dbReference type="STRING" id="988821.SAMN05421867_10918"/>
<dbReference type="InterPro" id="IPR036249">
    <property type="entry name" value="Thioredoxin-like_sf"/>
</dbReference>
<dbReference type="AlphaFoldDB" id="A0A1I0YX11"/>
<dbReference type="PANTHER" id="PTHR42852:SF6">
    <property type="entry name" value="THIOL:DISULFIDE INTERCHANGE PROTEIN DSBE"/>
    <property type="match status" value="1"/>
</dbReference>
<evidence type="ECO:0000256" key="2">
    <source>
        <dbReference type="ARBA" id="ARBA00022748"/>
    </source>
</evidence>
<dbReference type="PANTHER" id="PTHR42852">
    <property type="entry name" value="THIOL:DISULFIDE INTERCHANGE PROTEIN DSBE"/>
    <property type="match status" value="1"/>
</dbReference>
<keyword evidence="3" id="KW-0812">Transmembrane</keyword>
<reference evidence="7 8" key="1">
    <citation type="submission" date="2016-10" db="EMBL/GenBank/DDBJ databases">
        <authorList>
            <person name="de Groot N.N."/>
        </authorList>
    </citation>
    <scope>NUCLEOTIDE SEQUENCE [LARGE SCALE GENOMIC DNA]</scope>
    <source>
        <strain evidence="7 8">CGMCC 4.6945</strain>
    </source>
</reference>
<evidence type="ECO:0000259" key="6">
    <source>
        <dbReference type="PROSITE" id="PS51352"/>
    </source>
</evidence>
<dbReference type="CDD" id="cd02966">
    <property type="entry name" value="TlpA_like_family"/>
    <property type="match status" value="1"/>
</dbReference>
<evidence type="ECO:0000256" key="4">
    <source>
        <dbReference type="ARBA" id="ARBA00023157"/>
    </source>
</evidence>
<dbReference type="Proteomes" id="UP000199012">
    <property type="component" value="Unassembled WGS sequence"/>
</dbReference>
<evidence type="ECO:0000256" key="1">
    <source>
        <dbReference type="ARBA" id="ARBA00004196"/>
    </source>
</evidence>
<keyword evidence="7" id="KW-0413">Isomerase</keyword>
<evidence type="ECO:0000313" key="7">
    <source>
        <dbReference type="EMBL" id="SFB17821.1"/>
    </source>
</evidence>
<dbReference type="GO" id="GO:0017004">
    <property type="term" value="P:cytochrome complex assembly"/>
    <property type="evidence" value="ECO:0007669"/>
    <property type="project" value="UniProtKB-KW"/>
</dbReference>
<dbReference type="InterPro" id="IPR013740">
    <property type="entry name" value="Redoxin"/>
</dbReference>
<sequence length="151" mass="15860">MATWEPDGRGDPVRLQGQDFAGNPVDTGPWVGDVVVVNTWYAACPPCRVEAPDLAAAATDYAADGVRFLGINGTDDAGAAQPFERTFDIPYPSIADTDGTAIAALQGRVPVEAVPTTVVLDRQGRVSGRILGVADPTILRDLIDDVLDEPA</sequence>
<comment type="subcellular location">
    <subcellularLocation>
        <location evidence="1">Cell envelope</location>
    </subcellularLocation>
</comment>
<dbReference type="PROSITE" id="PS51352">
    <property type="entry name" value="THIOREDOXIN_2"/>
    <property type="match status" value="1"/>
</dbReference>
<dbReference type="RefSeq" id="WP_308439478.1">
    <property type="nucleotide sequence ID" value="NZ_BONM01000004.1"/>
</dbReference>
<evidence type="ECO:0000256" key="5">
    <source>
        <dbReference type="ARBA" id="ARBA00023284"/>
    </source>
</evidence>
<dbReference type="GO" id="GO:0016853">
    <property type="term" value="F:isomerase activity"/>
    <property type="evidence" value="ECO:0007669"/>
    <property type="project" value="UniProtKB-KW"/>
</dbReference>
<dbReference type="Pfam" id="PF08534">
    <property type="entry name" value="Redoxin"/>
    <property type="match status" value="1"/>
</dbReference>
<evidence type="ECO:0000256" key="3">
    <source>
        <dbReference type="ARBA" id="ARBA00022968"/>
    </source>
</evidence>
<proteinExistence type="predicted"/>
<protein>
    <submittedName>
        <fullName evidence="7">Thiol-disulfide isomerase or thioredoxin</fullName>
    </submittedName>
</protein>
<keyword evidence="2" id="KW-0201">Cytochrome c-type biogenesis</keyword>